<evidence type="ECO:0000313" key="2">
    <source>
        <dbReference type="Proteomes" id="UP000828048"/>
    </source>
</evidence>
<dbReference type="Proteomes" id="UP000828048">
    <property type="component" value="Chromosome 8"/>
</dbReference>
<proteinExistence type="predicted"/>
<keyword evidence="2" id="KW-1185">Reference proteome</keyword>
<protein>
    <submittedName>
        <fullName evidence="1">Uncharacterized protein</fullName>
    </submittedName>
</protein>
<reference evidence="1 2" key="1">
    <citation type="journal article" date="2021" name="Hortic Res">
        <title>High-quality reference genome and annotation aids understanding of berry development for evergreen blueberry (Vaccinium darrowii).</title>
        <authorList>
            <person name="Yu J."/>
            <person name="Hulse-Kemp A.M."/>
            <person name="Babiker E."/>
            <person name="Staton M."/>
        </authorList>
    </citation>
    <scope>NUCLEOTIDE SEQUENCE [LARGE SCALE GENOMIC DNA]</scope>
    <source>
        <strain evidence="2">cv. NJ 8807/NJ 8810</strain>
        <tissue evidence="1">Young leaf</tissue>
    </source>
</reference>
<comment type="caution">
    <text evidence="1">The sequence shown here is derived from an EMBL/GenBank/DDBJ whole genome shotgun (WGS) entry which is preliminary data.</text>
</comment>
<gene>
    <name evidence="1" type="ORF">Vadar_004767</name>
</gene>
<organism evidence="1 2">
    <name type="scientific">Vaccinium darrowii</name>
    <dbReference type="NCBI Taxonomy" id="229202"/>
    <lineage>
        <taxon>Eukaryota</taxon>
        <taxon>Viridiplantae</taxon>
        <taxon>Streptophyta</taxon>
        <taxon>Embryophyta</taxon>
        <taxon>Tracheophyta</taxon>
        <taxon>Spermatophyta</taxon>
        <taxon>Magnoliopsida</taxon>
        <taxon>eudicotyledons</taxon>
        <taxon>Gunneridae</taxon>
        <taxon>Pentapetalae</taxon>
        <taxon>asterids</taxon>
        <taxon>Ericales</taxon>
        <taxon>Ericaceae</taxon>
        <taxon>Vaccinioideae</taxon>
        <taxon>Vaccinieae</taxon>
        <taxon>Vaccinium</taxon>
    </lineage>
</organism>
<accession>A0ACB7YCV3</accession>
<dbReference type="EMBL" id="CM037158">
    <property type="protein sequence ID" value="KAH7850934.1"/>
    <property type="molecule type" value="Genomic_DNA"/>
</dbReference>
<name>A0ACB7YCV3_9ERIC</name>
<evidence type="ECO:0000313" key="1">
    <source>
        <dbReference type="EMBL" id="KAH7850934.1"/>
    </source>
</evidence>
<sequence>MHPTGKATQQSDVYAFGVVLLEIVCGLRPGTRIDEFDFLVDWVWSLHREGRILDAVEDRLGDEYVVEEAQKVLILALACSHPIASERPKTQAIVQIISGFAPVPYVPPFKPAFVWPLTPYVEKDDISSLEINFPSVGHDPTGQCPSCPNSISNLPELNTDHRPRTTGCGPTNRESRSPGGGKERLHIHYIVCGLRPGTRIDEFHFLVDWVWSKHREGRIIDVVDERLGDEYVVEEAQKMLILALACSHPIAGERPTTEGIVQIISGLAPVSYVPPFKPAFVWPSMPSVEEDDINRLSGTTESRSFPTTHLGSGSTPKYISKELSASDKFNIV</sequence>